<sequence>MRKSLLLLPLALLSLAGLPARAQDASVIGNKTVLPGTGPGTSTGGAGGGPLTIAASAEAAVKRQGVKPATVLASHLIGVTVRNAAGDKVGTVDDLLIADGGALKAVVLDVGGPLGLGSKRIAVEPGALVLRPGGERFSAVLHMSTDTVAAAQPFDPVKATAAE</sequence>
<dbReference type="AlphaFoldDB" id="A0AAJ1TQC6"/>
<evidence type="ECO:0000313" key="4">
    <source>
        <dbReference type="Proteomes" id="UP001223420"/>
    </source>
</evidence>
<dbReference type="InterPro" id="IPR011033">
    <property type="entry name" value="PRC_barrel-like_sf"/>
</dbReference>
<dbReference type="Gene3D" id="2.30.30.240">
    <property type="entry name" value="PRC-barrel domain"/>
    <property type="match status" value="1"/>
</dbReference>
<proteinExistence type="predicted"/>
<dbReference type="SUPFAM" id="SSF50346">
    <property type="entry name" value="PRC-barrel domain"/>
    <property type="match status" value="1"/>
</dbReference>
<protein>
    <recommendedName>
        <fullName evidence="2">PRC-barrel domain-containing protein</fullName>
    </recommendedName>
</protein>
<feature type="chain" id="PRO_5042518338" description="PRC-barrel domain-containing protein" evidence="1">
    <location>
        <begin position="23"/>
        <end position="163"/>
    </location>
</feature>
<accession>A0AAJ1TQC6</accession>
<dbReference type="EMBL" id="JAUSWL010000003">
    <property type="protein sequence ID" value="MDQ0543064.1"/>
    <property type="molecule type" value="Genomic_DNA"/>
</dbReference>
<gene>
    <name evidence="3" type="ORF">QO001_001990</name>
</gene>
<dbReference type="Pfam" id="PF05239">
    <property type="entry name" value="PRC"/>
    <property type="match status" value="1"/>
</dbReference>
<dbReference type="Proteomes" id="UP001223420">
    <property type="component" value="Unassembled WGS sequence"/>
</dbReference>
<evidence type="ECO:0000256" key="1">
    <source>
        <dbReference type="SAM" id="SignalP"/>
    </source>
</evidence>
<dbReference type="InterPro" id="IPR027275">
    <property type="entry name" value="PRC-brl_dom"/>
</dbReference>
<feature type="domain" description="PRC-barrel" evidence="2">
    <location>
        <begin position="72"/>
        <end position="126"/>
    </location>
</feature>
<reference evidence="3" key="1">
    <citation type="submission" date="2023-07" db="EMBL/GenBank/DDBJ databases">
        <title>Genomic Encyclopedia of Type Strains, Phase IV (KMG-IV): sequencing the most valuable type-strain genomes for metagenomic binning, comparative biology and taxonomic classification.</title>
        <authorList>
            <person name="Goeker M."/>
        </authorList>
    </citation>
    <scope>NUCLEOTIDE SEQUENCE</scope>
    <source>
        <strain evidence="3">DSM 19569</strain>
    </source>
</reference>
<keyword evidence="1" id="KW-0732">Signal</keyword>
<evidence type="ECO:0000259" key="2">
    <source>
        <dbReference type="Pfam" id="PF05239"/>
    </source>
</evidence>
<dbReference type="PANTHER" id="PTHR36505">
    <property type="entry name" value="BLR1072 PROTEIN"/>
    <property type="match status" value="1"/>
</dbReference>
<evidence type="ECO:0000313" key="3">
    <source>
        <dbReference type="EMBL" id="MDQ0543064.1"/>
    </source>
</evidence>
<comment type="caution">
    <text evidence="3">The sequence shown here is derived from an EMBL/GenBank/DDBJ whole genome shotgun (WGS) entry which is preliminary data.</text>
</comment>
<feature type="signal peptide" evidence="1">
    <location>
        <begin position="1"/>
        <end position="22"/>
    </location>
</feature>
<name>A0AAJ1TQC6_9HYPH</name>
<organism evidence="3 4">
    <name type="scientific">Methylobacterium brachiatum</name>
    <dbReference type="NCBI Taxonomy" id="269660"/>
    <lineage>
        <taxon>Bacteria</taxon>
        <taxon>Pseudomonadati</taxon>
        <taxon>Pseudomonadota</taxon>
        <taxon>Alphaproteobacteria</taxon>
        <taxon>Hyphomicrobiales</taxon>
        <taxon>Methylobacteriaceae</taxon>
        <taxon>Methylobacterium</taxon>
    </lineage>
</organism>
<dbReference type="PANTHER" id="PTHR36505:SF1">
    <property type="entry name" value="BLR1072 PROTEIN"/>
    <property type="match status" value="1"/>
</dbReference>
<dbReference type="RefSeq" id="WP_230365962.1">
    <property type="nucleotide sequence ID" value="NZ_JAJALK010000004.1"/>
</dbReference>